<gene>
    <name evidence="6" type="ORF">F0344_16730</name>
</gene>
<dbReference type="AlphaFoldDB" id="A0A7G7BL30"/>
<dbReference type="InterPro" id="IPR001647">
    <property type="entry name" value="HTH_TetR"/>
</dbReference>
<dbReference type="Pfam" id="PF00440">
    <property type="entry name" value="TetR_N"/>
    <property type="match status" value="1"/>
</dbReference>
<dbReference type="InterPro" id="IPR036271">
    <property type="entry name" value="Tet_transcr_reg_TetR-rel_C_sf"/>
</dbReference>
<keyword evidence="7" id="KW-1185">Reference proteome</keyword>
<dbReference type="PANTHER" id="PTHR30055">
    <property type="entry name" value="HTH-TYPE TRANSCRIPTIONAL REGULATOR RUTR"/>
    <property type="match status" value="1"/>
</dbReference>
<dbReference type="InterPro" id="IPR025996">
    <property type="entry name" value="MT1864/Rv1816-like_C"/>
</dbReference>
<dbReference type="Gene3D" id="1.10.357.10">
    <property type="entry name" value="Tetracycline Repressor, domain 2"/>
    <property type="match status" value="1"/>
</dbReference>
<dbReference type="GO" id="GO:0003700">
    <property type="term" value="F:DNA-binding transcription factor activity"/>
    <property type="evidence" value="ECO:0007669"/>
    <property type="project" value="TreeGrafter"/>
</dbReference>
<evidence type="ECO:0000256" key="2">
    <source>
        <dbReference type="ARBA" id="ARBA00023125"/>
    </source>
</evidence>
<keyword evidence="3" id="KW-0804">Transcription</keyword>
<dbReference type="Proteomes" id="UP000515307">
    <property type="component" value="Chromosome"/>
</dbReference>
<dbReference type="RefSeq" id="WP_185299542.1">
    <property type="nucleotide sequence ID" value="NZ_CP045702.1"/>
</dbReference>
<evidence type="ECO:0000256" key="3">
    <source>
        <dbReference type="ARBA" id="ARBA00023163"/>
    </source>
</evidence>
<dbReference type="GO" id="GO:0000976">
    <property type="term" value="F:transcription cis-regulatory region binding"/>
    <property type="evidence" value="ECO:0007669"/>
    <property type="project" value="TreeGrafter"/>
</dbReference>
<accession>A0A7G7BL30</accession>
<sequence>MNTREAGRPYHHGSLPETLVAHAVQLLDEAGADAVTVREVARRAGVSPSAPFRHFPDRAALLTAVAEAVAVDFGQIQMAAVNSAGSVPFRALGTAFVRYALAHPHRFALLRGAVFGADRTPALDEGHRAFTHGIVEMIVAGQQRGELRRADPEVIRIAAQALVYGLSQMFVDAYLDASRADALINQVIDLFGLGVLAPDGDVRRTADERDSEHRQGAE</sequence>
<dbReference type="InterPro" id="IPR009057">
    <property type="entry name" value="Homeodomain-like_sf"/>
</dbReference>
<feature type="domain" description="HTH tetR-type" evidence="5">
    <location>
        <begin position="13"/>
        <end position="73"/>
    </location>
</feature>
<dbReference type="EMBL" id="CP045702">
    <property type="protein sequence ID" value="QNE76045.1"/>
    <property type="molecule type" value="Genomic_DNA"/>
</dbReference>
<name>A0A7G7BL30_9ACTN</name>
<evidence type="ECO:0000259" key="5">
    <source>
        <dbReference type="PROSITE" id="PS50977"/>
    </source>
</evidence>
<evidence type="ECO:0000313" key="7">
    <source>
        <dbReference type="Proteomes" id="UP000515307"/>
    </source>
</evidence>
<dbReference type="Pfam" id="PF13305">
    <property type="entry name" value="TetR_C_33"/>
    <property type="match status" value="1"/>
</dbReference>
<keyword evidence="1" id="KW-0805">Transcription regulation</keyword>
<dbReference type="KEGG" id="sfiy:F0344_16730"/>
<dbReference type="PANTHER" id="PTHR30055:SF234">
    <property type="entry name" value="HTH-TYPE TRANSCRIPTIONAL REGULATOR BETI"/>
    <property type="match status" value="1"/>
</dbReference>
<dbReference type="InterPro" id="IPR050109">
    <property type="entry name" value="HTH-type_TetR-like_transc_reg"/>
</dbReference>
<organism evidence="6 7">
    <name type="scientific">Streptomyces finlayi</name>
    <dbReference type="NCBI Taxonomy" id="67296"/>
    <lineage>
        <taxon>Bacteria</taxon>
        <taxon>Bacillati</taxon>
        <taxon>Actinomycetota</taxon>
        <taxon>Actinomycetes</taxon>
        <taxon>Kitasatosporales</taxon>
        <taxon>Streptomycetaceae</taxon>
        <taxon>Streptomyces</taxon>
    </lineage>
</organism>
<proteinExistence type="predicted"/>
<dbReference type="PRINTS" id="PR00455">
    <property type="entry name" value="HTHTETR"/>
</dbReference>
<dbReference type="SUPFAM" id="SSF46689">
    <property type="entry name" value="Homeodomain-like"/>
    <property type="match status" value="1"/>
</dbReference>
<dbReference type="SUPFAM" id="SSF48498">
    <property type="entry name" value="Tetracyclin repressor-like, C-terminal domain"/>
    <property type="match status" value="1"/>
</dbReference>
<evidence type="ECO:0000256" key="1">
    <source>
        <dbReference type="ARBA" id="ARBA00023015"/>
    </source>
</evidence>
<dbReference type="PROSITE" id="PS50977">
    <property type="entry name" value="HTH_TETR_2"/>
    <property type="match status" value="1"/>
</dbReference>
<evidence type="ECO:0000256" key="4">
    <source>
        <dbReference type="PROSITE-ProRule" id="PRU00335"/>
    </source>
</evidence>
<protein>
    <submittedName>
        <fullName evidence="6">TetR family transcriptional regulator</fullName>
    </submittedName>
</protein>
<keyword evidence="2 4" id="KW-0238">DNA-binding</keyword>
<feature type="DNA-binding region" description="H-T-H motif" evidence="4">
    <location>
        <begin position="36"/>
        <end position="55"/>
    </location>
</feature>
<reference evidence="7" key="1">
    <citation type="submission" date="2019-10" db="EMBL/GenBank/DDBJ databases">
        <title>Antimicrobial potential of Antarctic Bacteria.</title>
        <authorList>
            <person name="Benaud N."/>
            <person name="Edwards R.J."/>
            <person name="Ferrari B.C."/>
        </authorList>
    </citation>
    <scope>NUCLEOTIDE SEQUENCE [LARGE SCALE GENOMIC DNA]</scope>
    <source>
        <strain evidence="7">NBSH44</strain>
    </source>
</reference>
<evidence type="ECO:0000313" key="6">
    <source>
        <dbReference type="EMBL" id="QNE76045.1"/>
    </source>
</evidence>